<evidence type="ECO:0000259" key="8">
    <source>
        <dbReference type="PROSITE" id="PS50188"/>
    </source>
</evidence>
<dbReference type="SMART" id="SM01288">
    <property type="entry name" value="FISNA"/>
    <property type="match status" value="1"/>
</dbReference>
<dbReference type="GeneID" id="101073946"/>
<feature type="compositionally biased region" description="Polar residues" evidence="7">
    <location>
        <begin position="17"/>
        <end position="26"/>
    </location>
</feature>
<dbReference type="KEGG" id="tru:101073946"/>
<dbReference type="PANTHER" id="PTHR24106">
    <property type="entry name" value="NACHT, LRR AND CARD DOMAINS-CONTAINING"/>
    <property type="match status" value="1"/>
</dbReference>
<dbReference type="InterPro" id="IPR032675">
    <property type="entry name" value="LRR_dom_sf"/>
</dbReference>
<dbReference type="Pfam" id="PF00622">
    <property type="entry name" value="SPRY"/>
    <property type="match status" value="1"/>
</dbReference>
<dbReference type="PROSITE" id="PS50188">
    <property type="entry name" value="B302_SPRY"/>
    <property type="match status" value="1"/>
</dbReference>
<protein>
    <submittedName>
        <fullName evidence="10">NLR family CARD domain-containing protein 3-like</fullName>
    </submittedName>
</protein>
<dbReference type="PRINTS" id="PR01407">
    <property type="entry name" value="BUTYPHLNCDUF"/>
</dbReference>
<dbReference type="AlphaFoldDB" id="A0A674N1X9"/>
<evidence type="ECO:0000256" key="3">
    <source>
        <dbReference type="ARBA" id="ARBA00022614"/>
    </source>
</evidence>
<dbReference type="PROSITE" id="PS50837">
    <property type="entry name" value="NACHT"/>
    <property type="match status" value="1"/>
</dbReference>
<dbReference type="Gene3D" id="3.40.50.300">
    <property type="entry name" value="P-loop containing nucleotide triphosphate hydrolases"/>
    <property type="match status" value="1"/>
</dbReference>
<dbReference type="GO" id="GO:0005524">
    <property type="term" value="F:ATP binding"/>
    <property type="evidence" value="ECO:0007669"/>
    <property type="project" value="UniProtKB-KW"/>
</dbReference>
<reference evidence="10" key="3">
    <citation type="submission" date="2025-09" db="UniProtKB">
        <authorList>
            <consortium name="Ensembl"/>
        </authorList>
    </citation>
    <scope>IDENTIFICATION</scope>
</reference>
<dbReference type="PROSITE" id="PS51450">
    <property type="entry name" value="LRR"/>
    <property type="match status" value="1"/>
</dbReference>
<dbReference type="InterPro" id="IPR003879">
    <property type="entry name" value="Butyrophylin_SPRY"/>
</dbReference>
<dbReference type="InterPro" id="IPR041075">
    <property type="entry name" value="NOD1/2_WH"/>
</dbReference>
<feature type="region of interest" description="Disordered" evidence="7">
    <location>
        <begin position="1"/>
        <end position="161"/>
    </location>
</feature>
<dbReference type="InterPro" id="IPR001611">
    <property type="entry name" value="Leu-rich_rpt"/>
</dbReference>
<dbReference type="SUPFAM" id="SSF49899">
    <property type="entry name" value="Concanavalin A-like lectins/glucanases"/>
    <property type="match status" value="1"/>
</dbReference>
<evidence type="ECO:0000256" key="6">
    <source>
        <dbReference type="ARBA" id="ARBA00022840"/>
    </source>
</evidence>
<dbReference type="RefSeq" id="XP_029694346.1">
    <property type="nucleotide sequence ID" value="XM_029838486.1"/>
</dbReference>
<name>A0A674N1X9_TAKRU</name>
<dbReference type="InParanoid" id="A0A674N1X9"/>
<comment type="subcellular location">
    <subcellularLocation>
        <location evidence="1">Cytoplasm</location>
    </subcellularLocation>
</comment>
<dbReference type="InterPro" id="IPR051261">
    <property type="entry name" value="NLR"/>
</dbReference>
<dbReference type="SMART" id="SM00368">
    <property type="entry name" value="LRR_RI"/>
    <property type="match status" value="3"/>
</dbReference>
<evidence type="ECO:0000313" key="10">
    <source>
        <dbReference type="Ensembl" id="ENSTRUP00000067273.1"/>
    </source>
</evidence>
<dbReference type="InterPro" id="IPR041267">
    <property type="entry name" value="NLRP_HD2"/>
</dbReference>
<dbReference type="SMART" id="SM00449">
    <property type="entry name" value="SPRY"/>
    <property type="match status" value="1"/>
</dbReference>
<dbReference type="Gene3D" id="3.80.10.10">
    <property type="entry name" value="Ribonuclease Inhibitor"/>
    <property type="match status" value="1"/>
</dbReference>
<proteinExistence type="predicted"/>
<evidence type="ECO:0000256" key="2">
    <source>
        <dbReference type="ARBA" id="ARBA00022490"/>
    </source>
</evidence>
<dbReference type="Pfam" id="PF13516">
    <property type="entry name" value="LRR_6"/>
    <property type="match status" value="3"/>
</dbReference>
<evidence type="ECO:0000256" key="4">
    <source>
        <dbReference type="ARBA" id="ARBA00022737"/>
    </source>
</evidence>
<dbReference type="CDD" id="cd16040">
    <property type="entry name" value="SPRY_PRY_SNTX"/>
    <property type="match status" value="1"/>
</dbReference>
<dbReference type="GO" id="GO:0005737">
    <property type="term" value="C:cytoplasm"/>
    <property type="evidence" value="ECO:0007669"/>
    <property type="project" value="UniProtKB-SubCell"/>
</dbReference>
<dbReference type="Gene3D" id="2.60.120.920">
    <property type="match status" value="1"/>
</dbReference>
<dbReference type="Pfam" id="PF14484">
    <property type="entry name" value="FISNA"/>
    <property type="match status" value="1"/>
</dbReference>
<dbReference type="RefSeq" id="XP_029694347.1">
    <property type="nucleotide sequence ID" value="XM_029838487.1"/>
</dbReference>
<sequence>MSSDQKPAGSPAPSHVSCRSNRSMDSPVTFKGPYSASSSDQKPAGYPAPSHVSCRSNRSMDSPVTFKGPELPSSSDQKPAGSPAPSHVSCRSNRSMDSPVTFKGPDSASSSDQKPAGYPAPSHVSCRSNRSMDSPVTFKGPDSASRVPLDRSHSFPGSGSDPLSSIFSLLKTDVVEFVDKELIRIKKTLDPSECLLDQREDEDEDEEDESMRICRKAFQDIMLQFLRRRQQDHLADILLNRTLPTECQNKLKSLLKKRFERVVEGDARGKNSSLDQIYTDLFHTEGGTGDVISEHEVRQIESASRKQNKHETKIGCENLFKPDFGRQEPIRSVMTKGIAGIGKTVFTQKLALDWAKGKVNQDMQFMFPIAFRELNLLKDKKYSLMELLKLLFPGTIEKIISGLEEFRVLFIFDSLDEFRLSLDFQAHEIITDVTQSASVDMLMTNLIRGNLIPSAQIWITSRPATANQIPPHYIDRMTEVRGFNDEQKDQYFRNRFRDEEQASRVLSHIKTSRSIYIMCHIPIFCWITAKVLENTREGRELPKTLTEMYIYFLEVHFKLKNLKHNGQSAAAPTWSPESSSMIMSLGKLAFEHLQKDNLIFYQSDLMECGIDIKEASVSSGVLTEIFKEEPLSFQGTVFCFIHLSVQEFLAALYVHLMFFNSNVNLLAGAKTVSLWRNRFHSTSVFYESAVEMALKNPKGHLDLFLRFLLGLSIPDNQNILQGLVPQGGTLQTQEIVAYIKTKIDEGLSQERSINLFHCLNELKDHSTLEEIQKFIKSGSLDADLSTTQWSALLFILLTSGADLAEFHLDKYHNSEDTLLRLLPVVKVSTEAKMSCCNLSEKSCEVLGPVLSSHCYSLTKLDLSNNNLQDSGVKLLCAGLESPHCTLEVLRVSGCLITKKGCSSLASALRSNPDHLLELDIRYNHLGDSGVRLLTARLEDPTCALNTLKADCSASKYLKPGLRKYAVHIGLDPDTANKKLMLSNYNETVSVGKEKQTCPDSPVRFDYWKQVLSTDGLTGRSYWEVEWKGQVYIAVAYKTIKRRGDGKDCCLGQNDKSWSLSCSDKEYSFLHANNKTSISKAPSDRVGVYLDWPAGILSFYRVSHNKLDHLHTLRTTFTEPLYPAFRVGLDPPNSSVTLC</sequence>
<dbReference type="GeneTree" id="ENSGT01150000286904"/>
<evidence type="ECO:0000256" key="7">
    <source>
        <dbReference type="SAM" id="MobiDB-lite"/>
    </source>
</evidence>
<gene>
    <name evidence="10" type="primary">LOC101073946</name>
</gene>
<dbReference type="Pfam" id="PF05729">
    <property type="entry name" value="NACHT"/>
    <property type="match status" value="1"/>
</dbReference>
<feature type="compositionally biased region" description="Polar residues" evidence="7">
    <location>
        <begin position="89"/>
        <end position="98"/>
    </location>
</feature>
<dbReference type="Ensembl" id="ENSTRUT00000075881.1">
    <property type="protein sequence ID" value="ENSTRUP00000067273.1"/>
    <property type="gene ID" value="ENSTRUG00000001907.3"/>
</dbReference>
<dbReference type="FunFam" id="3.40.50.300:FF:001524">
    <property type="entry name" value="Si:dkey-126g1.7"/>
    <property type="match status" value="1"/>
</dbReference>
<feature type="compositionally biased region" description="Polar residues" evidence="7">
    <location>
        <begin position="125"/>
        <end position="134"/>
    </location>
</feature>
<evidence type="ECO:0000313" key="11">
    <source>
        <dbReference type="Proteomes" id="UP000005226"/>
    </source>
</evidence>
<feature type="domain" description="NACHT" evidence="9">
    <location>
        <begin position="331"/>
        <end position="463"/>
    </location>
</feature>
<dbReference type="SUPFAM" id="SSF52047">
    <property type="entry name" value="RNI-like"/>
    <property type="match status" value="1"/>
</dbReference>
<dbReference type="InterPro" id="IPR006574">
    <property type="entry name" value="PRY"/>
</dbReference>
<evidence type="ECO:0000259" key="9">
    <source>
        <dbReference type="PROSITE" id="PS50837"/>
    </source>
</evidence>
<organism evidence="10 11">
    <name type="scientific">Takifugu rubripes</name>
    <name type="common">Japanese pufferfish</name>
    <name type="synonym">Fugu rubripes</name>
    <dbReference type="NCBI Taxonomy" id="31033"/>
    <lineage>
        <taxon>Eukaryota</taxon>
        <taxon>Metazoa</taxon>
        <taxon>Chordata</taxon>
        <taxon>Craniata</taxon>
        <taxon>Vertebrata</taxon>
        <taxon>Euteleostomi</taxon>
        <taxon>Actinopterygii</taxon>
        <taxon>Neopterygii</taxon>
        <taxon>Teleostei</taxon>
        <taxon>Neoteleostei</taxon>
        <taxon>Acanthomorphata</taxon>
        <taxon>Eupercaria</taxon>
        <taxon>Tetraodontiformes</taxon>
        <taxon>Tetradontoidea</taxon>
        <taxon>Tetraodontidae</taxon>
        <taxon>Takifugu</taxon>
    </lineage>
</organism>
<evidence type="ECO:0000256" key="5">
    <source>
        <dbReference type="ARBA" id="ARBA00022741"/>
    </source>
</evidence>
<reference evidence="10 11" key="1">
    <citation type="journal article" date="2011" name="Genome Biol. Evol.">
        <title>Integration of the genetic map and genome assembly of fugu facilitates insights into distinct features of genome evolution in teleosts and mammals.</title>
        <authorList>
            <person name="Kai W."/>
            <person name="Kikuchi K."/>
            <person name="Tohari S."/>
            <person name="Chew A.K."/>
            <person name="Tay A."/>
            <person name="Fujiwara A."/>
            <person name="Hosoya S."/>
            <person name="Suetake H."/>
            <person name="Naruse K."/>
            <person name="Brenner S."/>
            <person name="Suzuki Y."/>
            <person name="Venkatesh B."/>
        </authorList>
    </citation>
    <scope>NUCLEOTIDE SEQUENCE [LARGE SCALE GENOMIC DNA]</scope>
</reference>
<keyword evidence="5" id="KW-0547">Nucleotide-binding</keyword>
<dbReference type="InterPro" id="IPR003877">
    <property type="entry name" value="SPRY_dom"/>
</dbReference>
<dbReference type="Pfam" id="PF17776">
    <property type="entry name" value="NLRC4_HD2"/>
    <property type="match status" value="1"/>
</dbReference>
<keyword evidence="6" id="KW-0067">ATP-binding</keyword>
<feature type="compositionally biased region" description="Polar residues" evidence="7">
    <location>
        <begin position="53"/>
        <end position="62"/>
    </location>
</feature>
<dbReference type="InterPro" id="IPR043136">
    <property type="entry name" value="B30.2/SPRY_sf"/>
</dbReference>
<keyword evidence="3" id="KW-0433">Leucine-rich repeat</keyword>
<dbReference type="InterPro" id="IPR001870">
    <property type="entry name" value="B30.2/SPRY"/>
</dbReference>
<dbReference type="InterPro" id="IPR029495">
    <property type="entry name" value="NACHT-assoc"/>
</dbReference>
<dbReference type="Pfam" id="PF17779">
    <property type="entry name" value="WHD_NOD2"/>
    <property type="match status" value="1"/>
</dbReference>
<keyword evidence="11" id="KW-1185">Reference proteome</keyword>
<dbReference type="OrthoDB" id="120976at2759"/>
<dbReference type="SUPFAM" id="SSF52540">
    <property type="entry name" value="P-loop containing nucleoside triphosphate hydrolases"/>
    <property type="match status" value="1"/>
</dbReference>
<dbReference type="InterPro" id="IPR013320">
    <property type="entry name" value="ConA-like_dom_sf"/>
</dbReference>
<dbReference type="InterPro" id="IPR027417">
    <property type="entry name" value="P-loop_NTPase"/>
</dbReference>
<feature type="domain" description="B30.2/SPRY" evidence="8">
    <location>
        <begin position="948"/>
        <end position="1138"/>
    </location>
</feature>
<evidence type="ECO:0000256" key="1">
    <source>
        <dbReference type="ARBA" id="ARBA00004496"/>
    </source>
</evidence>
<dbReference type="Proteomes" id="UP000005226">
    <property type="component" value="Chromosome 7"/>
</dbReference>
<dbReference type="OMA" id="PCARLWI"/>
<dbReference type="Pfam" id="PF13765">
    <property type="entry name" value="PRY"/>
    <property type="match status" value="1"/>
</dbReference>
<dbReference type="InterPro" id="IPR007111">
    <property type="entry name" value="NACHT_NTPase"/>
</dbReference>
<reference evidence="10" key="2">
    <citation type="submission" date="2025-08" db="UniProtKB">
        <authorList>
            <consortium name="Ensembl"/>
        </authorList>
    </citation>
    <scope>IDENTIFICATION</scope>
</reference>
<keyword evidence="2" id="KW-0963">Cytoplasm</keyword>
<dbReference type="SMART" id="SM00589">
    <property type="entry name" value="PRY"/>
    <property type="match status" value="1"/>
</dbReference>
<dbReference type="FunCoup" id="A0A674N1X9">
    <property type="interactions" value="6"/>
</dbReference>
<accession>A0A674N1X9</accession>
<keyword evidence="4" id="KW-0677">Repeat</keyword>